<dbReference type="Proteomes" id="UP000018144">
    <property type="component" value="Unassembled WGS sequence"/>
</dbReference>
<dbReference type="OrthoDB" id="10325301at2759"/>
<feature type="compositionally biased region" description="Basic and acidic residues" evidence="1">
    <location>
        <begin position="45"/>
        <end position="58"/>
    </location>
</feature>
<gene>
    <name evidence="2" type="ORF">PCON_11848</name>
</gene>
<feature type="region of interest" description="Disordered" evidence="1">
    <location>
        <begin position="1"/>
        <end position="122"/>
    </location>
</feature>
<dbReference type="AlphaFoldDB" id="U4LIS9"/>
<protein>
    <submittedName>
        <fullName evidence="2">Uncharacterized protein</fullName>
    </submittedName>
</protein>
<evidence type="ECO:0000313" key="2">
    <source>
        <dbReference type="EMBL" id="CCX12254.1"/>
    </source>
</evidence>
<keyword evidence="3" id="KW-1185">Reference proteome</keyword>
<evidence type="ECO:0000313" key="3">
    <source>
        <dbReference type="Proteomes" id="UP000018144"/>
    </source>
</evidence>
<dbReference type="EMBL" id="HF935685">
    <property type="protein sequence ID" value="CCX12254.1"/>
    <property type="molecule type" value="Genomic_DNA"/>
</dbReference>
<accession>U4LIS9</accession>
<organism evidence="2 3">
    <name type="scientific">Pyronema omphalodes (strain CBS 100304)</name>
    <name type="common">Pyronema confluens</name>
    <dbReference type="NCBI Taxonomy" id="1076935"/>
    <lineage>
        <taxon>Eukaryota</taxon>
        <taxon>Fungi</taxon>
        <taxon>Dikarya</taxon>
        <taxon>Ascomycota</taxon>
        <taxon>Pezizomycotina</taxon>
        <taxon>Pezizomycetes</taxon>
        <taxon>Pezizales</taxon>
        <taxon>Pyronemataceae</taxon>
        <taxon>Pyronema</taxon>
    </lineage>
</organism>
<sequence>MSTQQNQSFRPEAPKRRDTTTRRDPHTGDLIQEYSGNDSGPAMRTHYDWDAAAKEEAQKQAQKGQQQKPAPVKRSNTTISHNAAGDRIEEHDGEGSLAIRAIYNSDDEDTSRGGLYRGSSRN</sequence>
<name>U4LIS9_PYROM</name>
<feature type="compositionally biased region" description="Basic and acidic residues" evidence="1">
    <location>
        <begin position="84"/>
        <end position="94"/>
    </location>
</feature>
<evidence type="ECO:0000256" key="1">
    <source>
        <dbReference type="SAM" id="MobiDB-lite"/>
    </source>
</evidence>
<feature type="compositionally biased region" description="Basic and acidic residues" evidence="1">
    <location>
        <begin position="12"/>
        <end position="27"/>
    </location>
</feature>
<feature type="compositionally biased region" description="Low complexity" evidence="1">
    <location>
        <begin position="59"/>
        <end position="70"/>
    </location>
</feature>
<proteinExistence type="predicted"/>
<reference evidence="2 3" key="1">
    <citation type="journal article" date="2013" name="PLoS Genet.">
        <title>The genome and development-dependent transcriptomes of Pyronema confluens: a window into fungal evolution.</title>
        <authorList>
            <person name="Traeger S."/>
            <person name="Altegoer F."/>
            <person name="Freitag M."/>
            <person name="Gabaldon T."/>
            <person name="Kempken F."/>
            <person name="Kumar A."/>
            <person name="Marcet-Houben M."/>
            <person name="Poggeler S."/>
            <person name="Stajich J.E."/>
            <person name="Nowrousian M."/>
        </authorList>
    </citation>
    <scope>NUCLEOTIDE SEQUENCE [LARGE SCALE GENOMIC DNA]</scope>
    <source>
        <strain evidence="3">CBS 100304</strain>
        <tissue evidence="2">Vegetative mycelium</tissue>
    </source>
</reference>